<dbReference type="GO" id="GO:0030158">
    <property type="term" value="F:protein xylosyltransferase activity"/>
    <property type="evidence" value="ECO:0007669"/>
    <property type="project" value="InterPro"/>
</dbReference>
<dbReference type="GO" id="GO:0015012">
    <property type="term" value="P:heparan sulfate proteoglycan biosynthetic process"/>
    <property type="evidence" value="ECO:0007669"/>
    <property type="project" value="TreeGrafter"/>
</dbReference>
<dbReference type="InterPro" id="IPR003406">
    <property type="entry name" value="Glyco_trans_14"/>
</dbReference>
<reference evidence="15 16" key="1">
    <citation type="submission" date="2013-02" db="EMBL/GenBank/DDBJ databases">
        <title>The Genome Sequence of Acinetobacter guillouiae NIPH 991.</title>
        <authorList>
            <consortium name="The Broad Institute Genome Sequencing Platform"/>
            <consortium name="The Broad Institute Genome Sequencing Center for Infectious Disease"/>
            <person name="Cerqueira G."/>
            <person name="Feldgarden M."/>
            <person name="Courvalin P."/>
            <person name="Perichon B."/>
            <person name="Grillot-Courvalin C."/>
            <person name="Clermont D."/>
            <person name="Rocha E."/>
            <person name="Yoon E.-J."/>
            <person name="Nemec A."/>
            <person name="Walker B."/>
            <person name="Young S.K."/>
            <person name="Zeng Q."/>
            <person name="Gargeya S."/>
            <person name="Fitzgerald M."/>
            <person name="Haas B."/>
            <person name="Abouelleil A."/>
            <person name="Alvarado L."/>
            <person name="Arachchi H.M."/>
            <person name="Berlin A.M."/>
            <person name="Chapman S.B."/>
            <person name="Dewar J."/>
            <person name="Goldberg J."/>
            <person name="Griggs A."/>
            <person name="Gujja S."/>
            <person name="Hansen M."/>
            <person name="Howarth C."/>
            <person name="Imamovic A."/>
            <person name="Larimer J."/>
            <person name="McCowan C."/>
            <person name="Murphy C."/>
            <person name="Neiman D."/>
            <person name="Pearson M."/>
            <person name="Priest M."/>
            <person name="Roberts A."/>
            <person name="Saif S."/>
            <person name="Shea T."/>
            <person name="Sisk P."/>
            <person name="Sykes S."/>
            <person name="Wortman J."/>
            <person name="Nusbaum C."/>
            <person name="Birren B."/>
        </authorList>
    </citation>
    <scope>NUCLEOTIDE SEQUENCE [LARGE SCALE GENOMIC DNA]</scope>
    <source>
        <strain evidence="15 16">NIPH 991</strain>
    </source>
</reference>
<keyword evidence="6" id="KW-0479">Metal-binding</keyword>
<keyword evidence="5" id="KW-0812">Transmembrane</keyword>
<keyword evidence="4" id="KW-0808">Transferase</keyword>
<dbReference type="eggNOG" id="ENOG502Z86D">
    <property type="taxonomic scope" value="Bacteria"/>
</dbReference>
<keyword evidence="11" id="KW-0472">Membrane</keyword>
<keyword evidence="13" id="KW-0325">Glycoprotein</keyword>
<keyword evidence="7" id="KW-0256">Endoplasmic reticulum</keyword>
<sequence length="274" mass="32816">MLDKHCFLILTHKSIDHIYTYAEYYKNCNFYVHVDKKIDINCIKSKELKNVYFIDDANRVDVNWASFSMVQATLNLMKFALKHDSKNGFFHLISGDDVIFESFDRIKFDINKIYIECYESPRHRYRVRFNTMHAGTRIQRNIIGKTLTILYKLLDRLLLTSEKCYFGSQWFSISRSDLEIIIFSNIDQEINFFKNKLCPDEHFFQYLILKNGLKNKVANENKRFIVFDEKYQKGSSPIFLNFETLKENNNKSYWFSRKVLPNDIIKFLQMRGID</sequence>
<evidence type="ECO:0000256" key="1">
    <source>
        <dbReference type="ARBA" id="ARBA00004323"/>
    </source>
</evidence>
<evidence type="ECO:0000256" key="4">
    <source>
        <dbReference type="ARBA" id="ARBA00022679"/>
    </source>
</evidence>
<keyword evidence="9" id="KW-1133">Transmembrane helix</keyword>
<keyword evidence="10" id="KW-0333">Golgi apparatus</keyword>
<dbReference type="GO" id="GO:0050650">
    <property type="term" value="P:chondroitin sulfate proteoglycan biosynthetic process"/>
    <property type="evidence" value="ECO:0007669"/>
    <property type="project" value="TreeGrafter"/>
</dbReference>
<evidence type="ECO:0000256" key="11">
    <source>
        <dbReference type="ARBA" id="ARBA00023136"/>
    </source>
</evidence>
<proteinExistence type="predicted"/>
<name>N8WSF2_ACIGI</name>
<keyword evidence="12" id="KW-1015">Disulfide bond</keyword>
<evidence type="ECO:0000256" key="9">
    <source>
        <dbReference type="ARBA" id="ARBA00022989"/>
    </source>
</evidence>
<evidence type="ECO:0000256" key="5">
    <source>
        <dbReference type="ARBA" id="ARBA00022692"/>
    </source>
</evidence>
<organism evidence="15 16">
    <name type="scientific">Acinetobacter guillouiae NIPH 991</name>
    <dbReference type="NCBI Taxonomy" id="1217656"/>
    <lineage>
        <taxon>Bacteria</taxon>
        <taxon>Pseudomonadati</taxon>
        <taxon>Pseudomonadota</taxon>
        <taxon>Gammaproteobacteria</taxon>
        <taxon>Moraxellales</taxon>
        <taxon>Moraxellaceae</taxon>
        <taxon>Acinetobacter</taxon>
    </lineage>
</organism>
<evidence type="ECO:0000256" key="14">
    <source>
        <dbReference type="ARBA" id="ARBA00042865"/>
    </source>
</evidence>
<accession>N8WSF2</accession>
<keyword evidence="3" id="KW-0328">Glycosyltransferase</keyword>
<evidence type="ECO:0000256" key="7">
    <source>
        <dbReference type="ARBA" id="ARBA00022824"/>
    </source>
</evidence>
<comment type="caution">
    <text evidence="15">The sequence shown here is derived from an EMBL/GenBank/DDBJ whole genome shotgun (WGS) entry which is preliminary data.</text>
</comment>
<dbReference type="PATRIC" id="fig|1217656.3.peg.4431"/>
<keyword evidence="16" id="KW-1185">Reference proteome</keyword>
<comment type="subcellular location">
    <subcellularLocation>
        <location evidence="2">Endoplasmic reticulum membrane</location>
        <topology evidence="2">Single-pass type II membrane protein</topology>
    </subcellularLocation>
    <subcellularLocation>
        <location evidence="1">Golgi apparatus membrane</location>
        <topology evidence="1">Single-pass type II membrane protein</topology>
    </subcellularLocation>
</comment>
<evidence type="ECO:0000256" key="13">
    <source>
        <dbReference type="ARBA" id="ARBA00023180"/>
    </source>
</evidence>
<dbReference type="PANTHER" id="PTHR46025:SF3">
    <property type="entry name" value="XYLOSYLTRANSFERASE OXT"/>
    <property type="match status" value="1"/>
</dbReference>
<evidence type="ECO:0000256" key="2">
    <source>
        <dbReference type="ARBA" id="ARBA00004648"/>
    </source>
</evidence>
<evidence type="ECO:0000313" key="16">
    <source>
        <dbReference type="Proteomes" id="UP000013148"/>
    </source>
</evidence>
<protein>
    <recommendedName>
        <fullName evidence="14">Peptide O-xylosyltransferase</fullName>
    </recommendedName>
</protein>
<evidence type="ECO:0000313" key="15">
    <source>
        <dbReference type="EMBL" id="ENV14911.1"/>
    </source>
</evidence>
<dbReference type="GO" id="GO:0046872">
    <property type="term" value="F:metal ion binding"/>
    <property type="evidence" value="ECO:0007669"/>
    <property type="project" value="UniProtKB-KW"/>
</dbReference>
<evidence type="ECO:0000256" key="6">
    <source>
        <dbReference type="ARBA" id="ARBA00022723"/>
    </source>
</evidence>
<dbReference type="AlphaFoldDB" id="N8WSF2"/>
<evidence type="ECO:0000256" key="3">
    <source>
        <dbReference type="ARBA" id="ARBA00022676"/>
    </source>
</evidence>
<keyword evidence="8" id="KW-0735">Signal-anchor</keyword>
<evidence type="ECO:0000256" key="12">
    <source>
        <dbReference type="ARBA" id="ARBA00023157"/>
    </source>
</evidence>
<dbReference type="EMBL" id="APPJ01000016">
    <property type="protein sequence ID" value="ENV14911.1"/>
    <property type="molecule type" value="Genomic_DNA"/>
</dbReference>
<evidence type="ECO:0000256" key="8">
    <source>
        <dbReference type="ARBA" id="ARBA00022968"/>
    </source>
</evidence>
<gene>
    <name evidence="15" type="ORF">F964_04498</name>
</gene>
<dbReference type="PANTHER" id="PTHR46025">
    <property type="entry name" value="XYLOSYLTRANSFERASE OXT"/>
    <property type="match status" value="1"/>
</dbReference>
<dbReference type="RefSeq" id="WP_004823636.1">
    <property type="nucleotide sequence ID" value="NZ_KB849457.1"/>
</dbReference>
<dbReference type="HOGENOM" id="CLU_032341_0_1_6"/>
<dbReference type="Pfam" id="PF02485">
    <property type="entry name" value="Branch"/>
    <property type="match status" value="1"/>
</dbReference>
<dbReference type="Proteomes" id="UP000013148">
    <property type="component" value="Unassembled WGS sequence"/>
</dbReference>
<dbReference type="GO" id="GO:0016020">
    <property type="term" value="C:membrane"/>
    <property type="evidence" value="ECO:0007669"/>
    <property type="project" value="InterPro"/>
</dbReference>
<evidence type="ECO:0000256" key="10">
    <source>
        <dbReference type="ARBA" id="ARBA00023034"/>
    </source>
</evidence>
<dbReference type="InterPro" id="IPR043538">
    <property type="entry name" value="XYLT"/>
</dbReference>